<sequence>MGRADVLVARAMKTIHARGFVANPLPLDHFDSNLPDYDVAQLRHWMALYFHKPTSVAYFVQMIICTVFLGIILIFGLGVIIYRLWDRTLWLFRIQDTRGSPLIIPNSISAFVLFEAAYALVWLADVWNNLAIDKWGADPTLTGFWNGTPWILLFAGAWCGAWGTFFASPGILHRSSRARGFDPRRLVPGPKLCNLIGISAPLAFTAASLAVSIPTGLTYKSAVEKWRRWDANAAQVSPTTYPVEGALRQEAAEVWKQITDAWWWSSVGWLALLVFAWAFLVFYVMTGGFLVYTIHSQLQSMRQRRMESRRNPQGHEASASASDAVGPEAPRWERHHAAEYAADMEMSRAQASTFFPPLATQGTTTTGPTTRKTRIRMLNSAMTNVTFIYSSISLGCLGFVVNLHWLLAQQYNQAIVGPVETNRTYEKYMAVASWVTSVFGIICFTAISQKTFEGVFEEWSAVREAKKRAKHETSKQSDSSATLTMRKASKTSSSITVRLKSIKSLTASATPIVSQAPSRTPSTRIKEEPHHPSRPGMDPAHARALQYFQHQRDAGLNIVNGQGDVDDDGPDGRGVSIDMAGSVRAQAGRSLHIPGVATGGEEKRHQLSTLPFDHYRLSGDNLDPPPTETSEAGKTPLPRMEPVTTPNGSLTPRRYGSAASGIIVQRAITRTSEDVRKYPQGSLHHNFSASASSLRSKSILKKEPASPRTDTWQTKFDAFHKDAMPAFGRSQQPTSAHERRQQFQQDDSVAFTDADIDLAEDELSSYVDSQSESGSVQHPARPSRPASSMMAISVHDNANVSPTFGTASLYRPSSPTLNGDRHSDATPRVSQAHSFGFGLGQSRADLSQATLLQPGSTTTAEAMAEAASKERRPSLRWDHSFDEQSRAHNGLASPSAGRRPRLPSFEPDEGKPSK</sequence>
<feature type="transmembrane region" description="Helical" evidence="2">
    <location>
        <begin position="192"/>
        <end position="213"/>
    </location>
</feature>
<feature type="compositionally biased region" description="Polar residues" evidence="1">
    <location>
        <begin position="766"/>
        <end position="776"/>
    </location>
</feature>
<keyword evidence="2" id="KW-0812">Transmembrane</keyword>
<keyword evidence="2" id="KW-1133">Transmembrane helix</keyword>
<feature type="region of interest" description="Disordered" evidence="1">
    <location>
        <begin position="615"/>
        <end position="655"/>
    </location>
</feature>
<feature type="region of interest" description="Disordered" evidence="1">
    <location>
        <begin position="303"/>
        <end position="328"/>
    </location>
</feature>
<organism evidence="3 4">
    <name type="scientific">Tilletia horrida</name>
    <dbReference type="NCBI Taxonomy" id="155126"/>
    <lineage>
        <taxon>Eukaryota</taxon>
        <taxon>Fungi</taxon>
        <taxon>Dikarya</taxon>
        <taxon>Basidiomycota</taxon>
        <taxon>Ustilaginomycotina</taxon>
        <taxon>Exobasidiomycetes</taxon>
        <taxon>Tilletiales</taxon>
        <taxon>Tilletiaceae</taxon>
        <taxon>Tilletia</taxon>
    </lineage>
</organism>
<feature type="region of interest" description="Disordered" evidence="1">
    <location>
        <begin position="510"/>
        <end position="539"/>
    </location>
</feature>
<dbReference type="AlphaFoldDB" id="A0AAN6GCC6"/>
<comment type="caution">
    <text evidence="3">The sequence shown here is derived from an EMBL/GenBank/DDBJ whole genome shotgun (WGS) entry which is preliminary data.</text>
</comment>
<evidence type="ECO:0000256" key="2">
    <source>
        <dbReference type="SAM" id="Phobius"/>
    </source>
</evidence>
<dbReference type="EMBL" id="JAPDMQ010000195">
    <property type="protein sequence ID" value="KAK0531102.1"/>
    <property type="molecule type" value="Genomic_DNA"/>
</dbReference>
<feature type="region of interest" description="Disordered" evidence="1">
    <location>
        <begin position="726"/>
        <end position="746"/>
    </location>
</feature>
<feature type="region of interest" description="Disordered" evidence="1">
    <location>
        <begin position="855"/>
        <end position="914"/>
    </location>
</feature>
<feature type="compositionally biased region" description="Basic and acidic residues" evidence="1">
    <location>
        <begin position="867"/>
        <end position="886"/>
    </location>
</feature>
<keyword evidence="2" id="KW-0472">Membrane</keyword>
<feature type="compositionally biased region" description="Low complexity" evidence="1">
    <location>
        <begin position="857"/>
        <end position="866"/>
    </location>
</feature>
<feature type="transmembrane region" description="Helical" evidence="2">
    <location>
        <begin position="381"/>
        <end position="408"/>
    </location>
</feature>
<feature type="transmembrane region" description="Helical" evidence="2">
    <location>
        <begin position="269"/>
        <end position="294"/>
    </location>
</feature>
<feature type="region of interest" description="Disordered" evidence="1">
    <location>
        <begin position="680"/>
        <end position="710"/>
    </location>
</feature>
<protein>
    <submittedName>
        <fullName evidence="3">Uncharacterized protein</fullName>
    </submittedName>
</protein>
<feature type="compositionally biased region" description="Low complexity" evidence="1">
    <location>
        <begin position="688"/>
        <end position="697"/>
    </location>
</feature>
<feature type="compositionally biased region" description="Polar residues" evidence="1">
    <location>
        <begin position="510"/>
        <end position="523"/>
    </location>
</feature>
<feature type="transmembrane region" description="Helical" evidence="2">
    <location>
        <begin position="103"/>
        <end position="124"/>
    </location>
</feature>
<name>A0AAN6GCC6_9BASI</name>
<reference evidence="3" key="1">
    <citation type="journal article" date="2023" name="PhytoFront">
        <title>Draft Genome Resources of Seven Strains of Tilletia horrida, Causal Agent of Kernel Smut of Rice.</title>
        <authorList>
            <person name="Khanal S."/>
            <person name="Antony Babu S."/>
            <person name="Zhou X.G."/>
        </authorList>
    </citation>
    <scope>NUCLEOTIDE SEQUENCE</scope>
    <source>
        <strain evidence="3">TX3</strain>
    </source>
</reference>
<proteinExistence type="predicted"/>
<feature type="transmembrane region" description="Helical" evidence="2">
    <location>
        <begin position="150"/>
        <end position="172"/>
    </location>
</feature>
<evidence type="ECO:0000313" key="3">
    <source>
        <dbReference type="EMBL" id="KAK0531102.1"/>
    </source>
</evidence>
<dbReference type="Proteomes" id="UP001176521">
    <property type="component" value="Unassembled WGS sequence"/>
</dbReference>
<evidence type="ECO:0000256" key="1">
    <source>
        <dbReference type="SAM" id="MobiDB-lite"/>
    </source>
</evidence>
<accession>A0AAN6GCC6</accession>
<keyword evidence="4" id="KW-1185">Reference proteome</keyword>
<gene>
    <name evidence="3" type="ORF">OC842_003713</name>
</gene>
<feature type="region of interest" description="Disordered" evidence="1">
    <location>
        <begin position="763"/>
        <end position="787"/>
    </location>
</feature>
<feature type="region of interest" description="Disordered" evidence="1">
    <location>
        <begin position="805"/>
        <end position="829"/>
    </location>
</feature>
<evidence type="ECO:0000313" key="4">
    <source>
        <dbReference type="Proteomes" id="UP001176521"/>
    </source>
</evidence>
<feature type="compositionally biased region" description="Polar residues" evidence="1">
    <location>
        <begin position="805"/>
        <end position="817"/>
    </location>
</feature>
<feature type="region of interest" description="Disordered" evidence="1">
    <location>
        <begin position="466"/>
        <end position="489"/>
    </location>
</feature>
<feature type="transmembrane region" description="Helical" evidence="2">
    <location>
        <begin position="56"/>
        <end position="82"/>
    </location>
</feature>